<evidence type="ECO:0000256" key="3">
    <source>
        <dbReference type="SAM" id="MobiDB-lite"/>
    </source>
</evidence>
<accession>A0ABY7E7F2</accession>
<dbReference type="EMBL" id="CP111016">
    <property type="protein sequence ID" value="WAR04354.1"/>
    <property type="molecule type" value="Genomic_DNA"/>
</dbReference>
<dbReference type="PANTHER" id="PTHR15427:SF50">
    <property type="entry name" value="COMPLEMENT C1Q TUMOR NECROSIS FACTOR-RELATED PROTEIN 2-LIKE"/>
    <property type="match status" value="1"/>
</dbReference>
<dbReference type="SMART" id="SM00110">
    <property type="entry name" value="C1Q"/>
    <property type="match status" value="1"/>
</dbReference>
<proteinExistence type="predicted"/>
<evidence type="ECO:0000313" key="6">
    <source>
        <dbReference type="EMBL" id="WAR04354.1"/>
    </source>
</evidence>
<dbReference type="PROSITE" id="PS50871">
    <property type="entry name" value="C1Q"/>
    <property type="match status" value="1"/>
</dbReference>
<feature type="region of interest" description="Disordered" evidence="3">
    <location>
        <begin position="80"/>
        <end position="115"/>
    </location>
</feature>
<evidence type="ECO:0000259" key="5">
    <source>
        <dbReference type="PROSITE" id="PS50871"/>
    </source>
</evidence>
<dbReference type="PANTHER" id="PTHR15427">
    <property type="entry name" value="EMILIN ELASTIN MICROFIBRIL INTERFACE-LOCATED PROTEIN ELASTIN MICROFIBRIL INTERFACER"/>
    <property type="match status" value="1"/>
</dbReference>
<dbReference type="InterPro" id="IPR050392">
    <property type="entry name" value="Collagen/C1q_domain"/>
</dbReference>
<protein>
    <submittedName>
        <fullName evidence="6">C1QT3-like protein</fullName>
    </submittedName>
</protein>
<feature type="compositionally biased region" description="Low complexity" evidence="3">
    <location>
        <begin position="86"/>
        <end position="98"/>
    </location>
</feature>
<evidence type="ECO:0000256" key="1">
    <source>
        <dbReference type="ARBA" id="ARBA00004613"/>
    </source>
</evidence>
<dbReference type="Gene3D" id="2.60.120.40">
    <property type="match status" value="1"/>
</dbReference>
<feature type="region of interest" description="Disordered" evidence="3">
    <location>
        <begin position="40"/>
        <end position="59"/>
    </location>
</feature>
<keyword evidence="7" id="KW-1185">Reference proteome</keyword>
<evidence type="ECO:0000256" key="4">
    <source>
        <dbReference type="SAM" id="Phobius"/>
    </source>
</evidence>
<feature type="transmembrane region" description="Helical" evidence="4">
    <location>
        <begin position="18"/>
        <end position="38"/>
    </location>
</feature>
<keyword evidence="4" id="KW-0472">Membrane</keyword>
<dbReference type="Gene3D" id="1.20.5.320">
    <property type="entry name" value="6-Phosphogluconate Dehydrogenase, domain 3"/>
    <property type="match status" value="1"/>
</dbReference>
<evidence type="ECO:0000256" key="2">
    <source>
        <dbReference type="ARBA" id="ARBA00022525"/>
    </source>
</evidence>
<keyword evidence="4" id="KW-0812">Transmembrane</keyword>
<keyword evidence="2" id="KW-0964">Secreted</keyword>
<feature type="domain" description="C1q" evidence="5">
    <location>
        <begin position="122"/>
        <end position="257"/>
    </location>
</feature>
<comment type="subcellular location">
    <subcellularLocation>
        <location evidence="1">Secreted</location>
    </subcellularLocation>
</comment>
<dbReference type="SUPFAM" id="SSF49842">
    <property type="entry name" value="TNF-like"/>
    <property type="match status" value="1"/>
</dbReference>
<keyword evidence="4" id="KW-1133">Transmembrane helix</keyword>
<gene>
    <name evidence="6" type="ORF">MAR_019723</name>
</gene>
<dbReference type="Proteomes" id="UP001164746">
    <property type="component" value="Chromosome 5"/>
</dbReference>
<sequence>MDDSVLEHHNLGIVEVHIMNALLLILPFLVYAISMTYGKGDGEQRRDKTRHSGRRQVSEVGDDITSGHCELEITCKGDTTSRTPVRLPIRGPRGPAGRPGEKGPPGEPGILGKPGVPGKSAAAINQVAFFVGLGQNLGPVDANTDLIMDKVVTNVGEAYNPMTGKFTAPYSGTYHFTVVVAAQGRQKAAVMLMEDGRMTLTVWAESVPYWATSSNTALLTLRRDQQVWLVRLQRAPYLHGYMYSSFSGYMLFSEDPDVLNKTENELPMLNEMVETTEVNTKKNTKQNRSNAVKVGP</sequence>
<evidence type="ECO:0000313" key="7">
    <source>
        <dbReference type="Proteomes" id="UP001164746"/>
    </source>
</evidence>
<dbReference type="Pfam" id="PF00386">
    <property type="entry name" value="C1q"/>
    <property type="match status" value="1"/>
</dbReference>
<dbReference type="InterPro" id="IPR001073">
    <property type="entry name" value="C1q_dom"/>
</dbReference>
<organism evidence="6 7">
    <name type="scientific">Mya arenaria</name>
    <name type="common">Soft-shell clam</name>
    <dbReference type="NCBI Taxonomy" id="6604"/>
    <lineage>
        <taxon>Eukaryota</taxon>
        <taxon>Metazoa</taxon>
        <taxon>Spiralia</taxon>
        <taxon>Lophotrochozoa</taxon>
        <taxon>Mollusca</taxon>
        <taxon>Bivalvia</taxon>
        <taxon>Autobranchia</taxon>
        <taxon>Heteroconchia</taxon>
        <taxon>Euheterodonta</taxon>
        <taxon>Imparidentia</taxon>
        <taxon>Neoheterodontei</taxon>
        <taxon>Myida</taxon>
        <taxon>Myoidea</taxon>
        <taxon>Myidae</taxon>
        <taxon>Mya</taxon>
    </lineage>
</organism>
<dbReference type="PRINTS" id="PR00007">
    <property type="entry name" value="COMPLEMNTC1Q"/>
</dbReference>
<dbReference type="InterPro" id="IPR008983">
    <property type="entry name" value="Tumour_necrosis_fac-like_dom"/>
</dbReference>
<reference evidence="6" key="1">
    <citation type="submission" date="2022-11" db="EMBL/GenBank/DDBJ databases">
        <title>Centuries of genome instability and evolution in soft-shell clam transmissible cancer (bioRxiv).</title>
        <authorList>
            <person name="Hart S.F.M."/>
            <person name="Yonemitsu M.A."/>
            <person name="Giersch R.M."/>
            <person name="Beal B.F."/>
            <person name="Arriagada G."/>
            <person name="Davis B.W."/>
            <person name="Ostrander E.A."/>
            <person name="Goff S.P."/>
            <person name="Metzger M.J."/>
        </authorList>
    </citation>
    <scope>NUCLEOTIDE SEQUENCE</scope>
    <source>
        <strain evidence="6">MELC-2E11</strain>
        <tissue evidence="6">Siphon/mantle</tissue>
    </source>
</reference>
<name>A0ABY7E7F2_MYAAR</name>